<dbReference type="SUPFAM" id="SSF56112">
    <property type="entry name" value="Protein kinase-like (PK-like)"/>
    <property type="match status" value="1"/>
</dbReference>
<dbReference type="Pfam" id="PF02958">
    <property type="entry name" value="EcKL"/>
    <property type="match status" value="1"/>
</dbReference>
<evidence type="ECO:0000259" key="1">
    <source>
        <dbReference type="SMART" id="SM00587"/>
    </source>
</evidence>
<comment type="caution">
    <text evidence="2">The sequence shown here is derived from an EMBL/GenBank/DDBJ whole genome shotgun (WGS) entry which is preliminary data.</text>
</comment>
<feature type="domain" description="CHK kinase-like" evidence="1">
    <location>
        <begin position="134"/>
        <end position="332"/>
    </location>
</feature>
<dbReference type="InterPro" id="IPR015897">
    <property type="entry name" value="CHK_kinase-like"/>
</dbReference>
<dbReference type="AlphaFoldDB" id="A0ABD1DWS8"/>
<reference evidence="2 3" key="1">
    <citation type="submission" date="2024-05" db="EMBL/GenBank/DDBJ databases">
        <title>Culex pipiens pipiens assembly and annotation.</title>
        <authorList>
            <person name="Alout H."/>
            <person name="Durand T."/>
        </authorList>
    </citation>
    <scope>NUCLEOTIDE SEQUENCE [LARGE SCALE GENOMIC DNA]</scope>
    <source>
        <strain evidence="2">HA-2024</strain>
        <tissue evidence="2">Whole body</tissue>
    </source>
</reference>
<dbReference type="PANTHER" id="PTHR11012:SF54">
    <property type="entry name" value="CHK KINASE-LIKE DOMAIN-CONTAINING PROTEIN"/>
    <property type="match status" value="1"/>
</dbReference>
<evidence type="ECO:0000313" key="3">
    <source>
        <dbReference type="Proteomes" id="UP001562425"/>
    </source>
</evidence>
<sequence length="424" mass="48923">MANEVFAKLPEYIQEGLKKVAGEQGFSEGGCRFEFEDGSQKGDGFIGDLFKVFIREAGRDDLLVLCKTLPEHEIRKRYSIGLFHREVQAYTEVLPMLYKFQKEKGVGESDPEGFWNAPKCYYAYCDVGKLEGVVIMEDLREKGFRMWNKLEAVDFEHTRLMMIRLGKLHAISFAMKEQQPEVFERFTHLKDPFAKLIEHEPGQHMKKMFNANCERAIGTLDDDDAESRSKMQPIRGVVTDLYIADAKSDEANQYAVIGHGDCWINNVMYSYTNDSLIPDEIRLLDWQLCRYTSPIFDLMYFICVSTDEAMRAKYYNQLLDIYYQSLGDHLRRLGGDPDKQFPRAAFDDQLKRFGRFGLLISFLVLPMICTPNDEMPDVGEKMEKAQRELQAGEEGKSSVIFSKTELANAMYSERMKGLIKDLVR</sequence>
<dbReference type="InterPro" id="IPR011009">
    <property type="entry name" value="Kinase-like_dom_sf"/>
</dbReference>
<protein>
    <recommendedName>
        <fullName evidence="1">CHK kinase-like domain-containing protein</fullName>
    </recommendedName>
</protein>
<accession>A0ABD1DWS8</accession>
<dbReference type="EMBL" id="JBEHCU010001005">
    <property type="protein sequence ID" value="KAL1403924.1"/>
    <property type="molecule type" value="Genomic_DNA"/>
</dbReference>
<gene>
    <name evidence="2" type="ORF">pipiens_001752</name>
</gene>
<name>A0ABD1DWS8_CULPP</name>
<evidence type="ECO:0000313" key="2">
    <source>
        <dbReference type="EMBL" id="KAL1403924.1"/>
    </source>
</evidence>
<dbReference type="SMART" id="SM00587">
    <property type="entry name" value="CHK"/>
    <property type="match status" value="1"/>
</dbReference>
<proteinExistence type="predicted"/>
<dbReference type="Proteomes" id="UP001562425">
    <property type="component" value="Unassembled WGS sequence"/>
</dbReference>
<keyword evidence="3" id="KW-1185">Reference proteome</keyword>
<organism evidence="2 3">
    <name type="scientific">Culex pipiens pipiens</name>
    <name type="common">Northern house mosquito</name>
    <dbReference type="NCBI Taxonomy" id="38569"/>
    <lineage>
        <taxon>Eukaryota</taxon>
        <taxon>Metazoa</taxon>
        <taxon>Ecdysozoa</taxon>
        <taxon>Arthropoda</taxon>
        <taxon>Hexapoda</taxon>
        <taxon>Insecta</taxon>
        <taxon>Pterygota</taxon>
        <taxon>Neoptera</taxon>
        <taxon>Endopterygota</taxon>
        <taxon>Diptera</taxon>
        <taxon>Nematocera</taxon>
        <taxon>Culicoidea</taxon>
        <taxon>Culicidae</taxon>
        <taxon>Culicinae</taxon>
        <taxon>Culicini</taxon>
        <taxon>Culex</taxon>
        <taxon>Culex</taxon>
    </lineage>
</organism>
<dbReference type="PANTHER" id="PTHR11012">
    <property type="entry name" value="PROTEIN KINASE-LIKE DOMAIN-CONTAINING"/>
    <property type="match status" value="1"/>
</dbReference>
<dbReference type="InterPro" id="IPR004119">
    <property type="entry name" value="EcKL"/>
</dbReference>
<dbReference type="Gene3D" id="3.90.1200.10">
    <property type="match status" value="1"/>
</dbReference>